<reference evidence="2 3" key="1">
    <citation type="submission" date="2008-03" db="EMBL/GenBank/DDBJ databases">
        <title>Sequencing of the draft genome and assembly of Burkholderia ambifaria IOP40-10.</title>
        <authorList>
            <consortium name="US DOE Joint Genome Institute (JGI-PGF)"/>
            <person name="Copeland A."/>
            <person name="Lucas S."/>
            <person name="Lapidus A."/>
            <person name="Glavina del Rio T."/>
            <person name="Dalin E."/>
            <person name="Tice H."/>
            <person name="Bruce D."/>
            <person name="Goodwin L."/>
            <person name="Pitluck S."/>
            <person name="Larimer F."/>
            <person name="Land M.L."/>
            <person name="Hauser L."/>
            <person name="Tiedje J."/>
            <person name="Richardson P."/>
        </authorList>
    </citation>
    <scope>NUCLEOTIDE SEQUENCE [LARGE SCALE GENOMIC DNA]</scope>
    <source>
        <strain evidence="2 3">IOP40-10</strain>
    </source>
</reference>
<dbReference type="InterPro" id="IPR021340">
    <property type="entry name" value="DUF2957"/>
</dbReference>
<sequence>MLMIMRTWVATGLLASALAACGGKDDPPPAPLRRLCPQQTDYKTVFVGGAGSGELVKVQIDTAKLTYRITYLASPVPLTTGTVQPTRDVAPSNIVEGTLTDETGLPTQQLNQCTFRLNETRTDTRPARFFLGQGVLGGTIPGAIIQFDGVIGVGQIPKTTFPYYPFISFSQQETDLSKIAGDYNQLGYHQVPSQNFMPVAVDQSMTIRADGSYIETDNLGVKNGGAPLESSATVNQKLTLLDGIPAFQSLNYQPQVPPTLAPGDPAKAGRGYLIVGRLRNQLVPILIRTGAANADLEQGPPSADDESGISLMSPRASVTRGSLDGEYTGVDSRFDYRATALVGAQATLLDPFHASQAGLALALDLDYTQRVPGVVTSVHADAVSGTSTGKLVFAGGVFGFLDRSVAGDPYFTIGAFVQ</sequence>
<proteinExistence type="predicted"/>
<dbReference type="Proteomes" id="UP000005463">
    <property type="component" value="Unassembled WGS sequence"/>
</dbReference>
<dbReference type="Pfam" id="PF11170">
    <property type="entry name" value="DUF2957"/>
    <property type="match status" value="1"/>
</dbReference>
<evidence type="ECO:0000313" key="2">
    <source>
        <dbReference type="EMBL" id="EDT00966.1"/>
    </source>
</evidence>
<evidence type="ECO:0008006" key="4">
    <source>
        <dbReference type="Google" id="ProtNLM"/>
    </source>
</evidence>
<accession>B1FNA5</accession>
<organism evidence="2 3">
    <name type="scientific">Burkholderia ambifaria IOP40-10</name>
    <dbReference type="NCBI Taxonomy" id="396596"/>
    <lineage>
        <taxon>Bacteria</taxon>
        <taxon>Pseudomonadati</taxon>
        <taxon>Pseudomonadota</taxon>
        <taxon>Betaproteobacteria</taxon>
        <taxon>Burkholderiales</taxon>
        <taxon>Burkholderiaceae</taxon>
        <taxon>Burkholderia</taxon>
        <taxon>Burkholderia cepacia complex</taxon>
    </lineage>
</organism>
<name>B1FNA5_9BURK</name>
<feature type="chain" id="PRO_5002761793" description="Lipoprotein" evidence="1">
    <location>
        <begin position="20"/>
        <end position="418"/>
    </location>
</feature>
<gene>
    <name evidence="2" type="ORF">BamIOP4010DRAFT_5516</name>
</gene>
<dbReference type="AlphaFoldDB" id="B1FNA5"/>
<evidence type="ECO:0000313" key="3">
    <source>
        <dbReference type="Proteomes" id="UP000005463"/>
    </source>
</evidence>
<dbReference type="EMBL" id="ABLC01000223">
    <property type="protein sequence ID" value="EDT00966.1"/>
    <property type="molecule type" value="Genomic_DNA"/>
</dbReference>
<protein>
    <recommendedName>
        <fullName evidence="4">Lipoprotein</fullName>
    </recommendedName>
</protein>
<keyword evidence="1" id="KW-0732">Signal</keyword>
<dbReference type="PATRIC" id="fig|396596.7.peg.1790"/>
<feature type="signal peptide" evidence="1">
    <location>
        <begin position="1"/>
        <end position="19"/>
    </location>
</feature>
<comment type="caution">
    <text evidence="2">The sequence shown here is derived from an EMBL/GenBank/DDBJ whole genome shotgun (WGS) entry which is preliminary data.</text>
</comment>
<evidence type="ECO:0000256" key="1">
    <source>
        <dbReference type="SAM" id="SignalP"/>
    </source>
</evidence>
<dbReference type="PROSITE" id="PS51257">
    <property type="entry name" value="PROKAR_LIPOPROTEIN"/>
    <property type="match status" value="1"/>
</dbReference>